<evidence type="ECO:0000313" key="5">
    <source>
        <dbReference type="Proteomes" id="UP001152485"/>
    </source>
</evidence>
<dbReference type="Pfam" id="PF01183">
    <property type="entry name" value="Glyco_hydro_25"/>
    <property type="match status" value="1"/>
</dbReference>
<evidence type="ECO:0000256" key="3">
    <source>
        <dbReference type="ARBA" id="ARBA00023295"/>
    </source>
</evidence>
<evidence type="ECO:0000313" key="4">
    <source>
        <dbReference type="EMBL" id="CAH9064500.1"/>
    </source>
</evidence>
<dbReference type="SMART" id="SM00641">
    <property type="entry name" value="Glyco_25"/>
    <property type="match status" value="1"/>
</dbReference>
<gene>
    <name evidence="4" type="ORF">PSECIP111951_03146</name>
</gene>
<dbReference type="RefSeq" id="WP_261594441.1">
    <property type="nucleotide sequence ID" value="NZ_CAMAPD010000017.1"/>
</dbReference>
<dbReference type="CDD" id="cd00599">
    <property type="entry name" value="GH25_muramidase"/>
    <property type="match status" value="1"/>
</dbReference>
<keyword evidence="2" id="KW-0378">Hydrolase</keyword>
<organism evidence="4 5">
    <name type="scientific">Pseudoalteromonas holothuriae</name>
    <dbReference type="NCBI Taxonomy" id="2963714"/>
    <lineage>
        <taxon>Bacteria</taxon>
        <taxon>Pseudomonadati</taxon>
        <taxon>Pseudomonadota</taxon>
        <taxon>Gammaproteobacteria</taxon>
        <taxon>Alteromonadales</taxon>
        <taxon>Pseudoalteromonadaceae</taxon>
        <taxon>Pseudoalteromonas</taxon>
    </lineage>
</organism>
<dbReference type="PROSITE" id="PS51904">
    <property type="entry name" value="GLYCOSYL_HYDROL_F25_2"/>
    <property type="match status" value="1"/>
</dbReference>
<dbReference type="InterPro" id="IPR018077">
    <property type="entry name" value="Glyco_hydro_fam25_subgr"/>
</dbReference>
<dbReference type="PANTHER" id="PTHR34135:SF2">
    <property type="entry name" value="LYSOZYME"/>
    <property type="match status" value="1"/>
</dbReference>
<comment type="similarity">
    <text evidence="1">Belongs to the glycosyl hydrolase 25 family.</text>
</comment>
<dbReference type="Gene3D" id="3.20.20.80">
    <property type="entry name" value="Glycosidases"/>
    <property type="match status" value="1"/>
</dbReference>
<dbReference type="InterPro" id="IPR002053">
    <property type="entry name" value="Glyco_hydro_25"/>
</dbReference>
<dbReference type="SUPFAM" id="SSF51445">
    <property type="entry name" value="(Trans)glycosidases"/>
    <property type="match status" value="1"/>
</dbReference>
<dbReference type="Proteomes" id="UP001152485">
    <property type="component" value="Unassembled WGS sequence"/>
</dbReference>
<evidence type="ECO:0000256" key="1">
    <source>
        <dbReference type="ARBA" id="ARBA00010646"/>
    </source>
</evidence>
<dbReference type="InterPro" id="IPR017853">
    <property type="entry name" value="GH"/>
</dbReference>
<protein>
    <recommendedName>
        <fullName evidence="6">Lysozyme</fullName>
    </recommendedName>
</protein>
<dbReference type="PANTHER" id="PTHR34135">
    <property type="entry name" value="LYSOZYME"/>
    <property type="match status" value="1"/>
</dbReference>
<reference evidence="4 5" key="1">
    <citation type="submission" date="2022-07" db="EMBL/GenBank/DDBJ databases">
        <authorList>
            <person name="Criscuolo A."/>
        </authorList>
    </citation>
    <scope>NUCLEOTIDE SEQUENCE [LARGE SCALE GENOMIC DNA]</scope>
    <source>
        <strain evidence="5">CIP 111951</strain>
    </source>
</reference>
<evidence type="ECO:0000256" key="2">
    <source>
        <dbReference type="ARBA" id="ARBA00022801"/>
    </source>
</evidence>
<proteinExistence type="inferred from homology"/>
<comment type="caution">
    <text evidence="4">The sequence shown here is derived from an EMBL/GenBank/DDBJ whole genome shotgun (WGS) entry which is preliminary data.</text>
</comment>
<evidence type="ECO:0008006" key="6">
    <source>
        <dbReference type="Google" id="ProtNLM"/>
    </source>
</evidence>
<keyword evidence="3" id="KW-0326">Glycosidase</keyword>
<name>A0ABN8UPC9_9GAMM</name>
<dbReference type="EMBL" id="CAMAPD010000017">
    <property type="protein sequence ID" value="CAH9064500.1"/>
    <property type="molecule type" value="Genomic_DNA"/>
</dbReference>
<sequence>MNYKLLTRLAVLFIIVIICIKRPILFETLLSSSPKTEFTDGIHGIDVSHDQGQVNWHKVAQSGIQFVYLKATDGITYTDPKYSDNLQGIQATNLAVGAYHFFEAEDDPQKQLAHFLAHIKGKGLTLTPMVDVELLRAQSAAQIKTRLNSFLTELEQQIGCKPLIYSYGSFWQANIGTGFNDYPFWFAQYNKTMQPPEKLKNIKIWQYSERGSVPGIDTPVDLDKVLDTEQGLEALKCNY</sequence>
<accession>A0ABN8UPC9</accession>